<dbReference type="InterPro" id="IPR004031">
    <property type="entry name" value="PMP22/EMP/MP20/Claudin"/>
</dbReference>
<feature type="transmembrane region" description="Helical" evidence="5">
    <location>
        <begin position="94"/>
        <end position="118"/>
    </location>
</feature>
<keyword evidence="4 5" id="KW-0472">Membrane</keyword>
<dbReference type="AlphaFoldDB" id="H2XZM8"/>
<reference evidence="7" key="1">
    <citation type="journal article" date="2002" name="Science">
        <title>The draft genome of Ciona intestinalis: insights into chordate and vertebrate origins.</title>
        <authorList>
            <person name="Dehal P."/>
            <person name="Satou Y."/>
            <person name="Campbell R.K."/>
            <person name="Chapman J."/>
            <person name="Degnan B."/>
            <person name="De Tomaso A."/>
            <person name="Davidson B."/>
            <person name="Di Gregorio A."/>
            <person name="Gelpke M."/>
            <person name="Goodstein D.M."/>
            <person name="Harafuji N."/>
            <person name="Hastings K.E."/>
            <person name="Ho I."/>
            <person name="Hotta K."/>
            <person name="Huang W."/>
            <person name="Kawashima T."/>
            <person name="Lemaire P."/>
            <person name="Martinez D."/>
            <person name="Meinertzhagen I.A."/>
            <person name="Necula S."/>
            <person name="Nonaka M."/>
            <person name="Putnam N."/>
            <person name="Rash S."/>
            <person name="Saiga H."/>
            <person name="Satake M."/>
            <person name="Terry A."/>
            <person name="Yamada L."/>
            <person name="Wang H.G."/>
            <person name="Awazu S."/>
            <person name="Azumi K."/>
            <person name="Boore J."/>
            <person name="Branno M."/>
            <person name="Chin-Bow S."/>
            <person name="DeSantis R."/>
            <person name="Doyle S."/>
            <person name="Francino P."/>
            <person name="Keys D.N."/>
            <person name="Haga S."/>
            <person name="Hayashi H."/>
            <person name="Hino K."/>
            <person name="Imai K.S."/>
            <person name="Inaba K."/>
            <person name="Kano S."/>
            <person name="Kobayashi K."/>
            <person name="Kobayashi M."/>
            <person name="Lee B.I."/>
            <person name="Makabe K.W."/>
            <person name="Manohar C."/>
            <person name="Matassi G."/>
            <person name="Medina M."/>
            <person name="Mochizuki Y."/>
            <person name="Mount S."/>
            <person name="Morishita T."/>
            <person name="Miura S."/>
            <person name="Nakayama A."/>
            <person name="Nishizaka S."/>
            <person name="Nomoto H."/>
            <person name="Ohta F."/>
            <person name="Oishi K."/>
            <person name="Rigoutsos I."/>
            <person name="Sano M."/>
            <person name="Sasaki A."/>
            <person name="Sasakura Y."/>
            <person name="Shoguchi E."/>
            <person name="Shin-i T."/>
            <person name="Spagnuolo A."/>
            <person name="Stainier D."/>
            <person name="Suzuki M.M."/>
            <person name="Tassy O."/>
            <person name="Takatori N."/>
            <person name="Tokuoka M."/>
            <person name="Yagi K."/>
            <person name="Yoshizaki F."/>
            <person name="Wada S."/>
            <person name="Zhang C."/>
            <person name="Hyatt P.D."/>
            <person name="Larimer F."/>
            <person name="Detter C."/>
            <person name="Doggett N."/>
            <person name="Glavina T."/>
            <person name="Hawkins T."/>
            <person name="Richardson P."/>
            <person name="Lucas S."/>
            <person name="Kohara Y."/>
            <person name="Levine M."/>
            <person name="Satoh N."/>
            <person name="Rokhsar D.S."/>
        </authorList>
    </citation>
    <scope>NUCLEOTIDE SEQUENCE [LARGE SCALE GENOMIC DNA]</scope>
</reference>
<dbReference type="EMBL" id="EAAA01001867">
    <property type="status" value="NOT_ANNOTATED_CDS"/>
    <property type="molecule type" value="Genomic_DNA"/>
</dbReference>
<keyword evidence="3 5" id="KW-1133">Transmembrane helix</keyword>
<proteinExistence type="predicted"/>
<dbReference type="HOGENOM" id="CLU_1739858_0_0_1"/>
<sequence length="150" mass="16506">MYTRAGVFASMVLVVPAFLMSMISTAIVASGGNIGTSATLARSAAVISTIAAICLFIGVLLYTIQHTTCITLCPPTYNYYSEKTKDLHFNFSFYFAWVALPLLIVSLTFQFIFASLIARETKEGMSATEDIHMHPIEERYDISKKKSNGV</sequence>
<evidence type="ECO:0000313" key="6">
    <source>
        <dbReference type="Ensembl" id="ENSCINP00000035112.1"/>
    </source>
</evidence>
<feature type="transmembrane region" description="Helical" evidence="5">
    <location>
        <begin position="40"/>
        <end position="64"/>
    </location>
</feature>
<reference evidence="6" key="4">
    <citation type="submission" date="2025-09" db="UniProtKB">
        <authorList>
            <consortium name="Ensembl"/>
        </authorList>
    </citation>
    <scope>IDENTIFICATION</scope>
</reference>
<dbReference type="Ensembl" id="ENSCINT00000033880.1">
    <property type="protein sequence ID" value="ENSCINP00000035112.1"/>
    <property type="gene ID" value="ENSCING00000024757.1"/>
</dbReference>
<dbReference type="GO" id="GO:0016020">
    <property type="term" value="C:membrane"/>
    <property type="evidence" value="ECO:0007669"/>
    <property type="project" value="UniProtKB-SubCell"/>
</dbReference>
<accession>H2XZM8</accession>
<dbReference type="Gene3D" id="1.20.140.150">
    <property type="match status" value="1"/>
</dbReference>
<feature type="transmembrane region" description="Helical" evidence="5">
    <location>
        <begin position="6"/>
        <end position="28"/>
    </location>
</feature>
<organism evidence="6 7">
    <name type="scientific">Ciona intestinalis</name>
    <name type="common">Transparent sea squirt</name>
    <name type="synonym">Ascidia intestinalis</name>
    <dbReference type="NCBI Taxonomy" id="7719"/>
    <lineage>
        <taxon>Eukaryota</taxon>
        <taxon>Metazoa</taxon>
        <taxon>Chordata</taxon>
        <taxon>Tunicata</taxon>
        <taxon>Ascidiacea</taxon>
        <taxon>Phlebobranchia</taxon>
        <taxon>Cionidae</taxon>
        <taxon>Ciona</taxon>
    </lineage>
</organism>
<evidence type="ECO:0000313" key="7">
    <source>
        <dbReference type="Proteomes" id="UP000008144"/>
    </source>
</evidence>
<reference evidence="6" key="3">
    <citation type="submission" date="2025-08" db="UniProtKB">
        <authorList>
            <consortium name="Ensembl"/>
        </authorList>
    </citation>
    <scope>IDENTIFICATION</scope>
</reference>
<name>H2XZM8_CIOIN</name>
<dbReference type="Pfam" id="PF00822">
    <property type="entry name" value="PMP22_Claudin"/>
    <property type="match status" value="1"/>
</dbReference>
<protein>
    <submittedName>
        <fullName evidence="6">Uncharacterized protein</fullName>
    </submittedName>
</protein>
<evidence type="ECO:0000256" key="4">
    <source>
        <dbReference type="ARBA" id="ARBA00023136"/>
    </source>
</evidence>
<dbReference type="Proteomes" id="UP000008144">
    <property type="component" value="Chromosome 4"/>
</dbReference>
<evidence type="ECO:0000256" key="3">
    <source>
        <dbReference type="ARBA" id="ARBA00022989"/>
    </source>
</evidence>
<keyword evidence="7" id="KW-1185">Reference proteome</keyword>
<dbReference type="GeneTree" id="ENSGT00660000097271"/>
<comment type="subcellular location">
    <subcellularLocation>
        <location evidence="1">Membrane</location>
        <topology evidence="1">Multi-pass membrane protein</topology>
    </subcellularLocation>
</comment>
<reference evidence="6" key="2">
    <citation type="journal article" date="2008" name="Genome Biol.">
        <title>Improved genome assembly and evidence-based global gene model set for the chordate Ciona intestinalis: new insight into intron and operon populations.</title>
        <authorList>
            <person name="Satou Y."/>
            <person name="Mineta K."/>
            <person name="Ogasawara M."/>
            <person name="Sasakura Y."/>
            <person name="Shoguchi E."/>
            <person name="Ueno K."/>
            <person name="Yamada L."/>
            <person name="Matsumoto J."/>
            <person name="Wasserscheid J."/>
            <person name="Dewar K."/>
            <person name="Wiley G.B."/>
            <person name="Macmil S.L."/>
            <person name="Roe B.A."/>
            <person name="Zeller R.W."/>
            <person name="Hastings K.E."/>
            <person name="Lemaire P."/>
            <person name="Lindquist E."/>
            <person name="Endo T."/>
            <person name="Hotta K."/>
            <person name="Inaba K."/>
        </authorList>
    </citation>
    <scope>NUCLEOTIDE SEQUENCE [LARGE SCALE GENOMIC DNA]</scope>
    <source>
        <strain evidence="6">wild type</strain>
    </source>
</reference>
<evidence type="ECO:0000256" key="5">
    <source>
        <dbReference type="SAM" id="Phobius"/>
    </source>
</evidence>
<evidence type="ECO:0000256" key="2">
    <source>
        <dbReference type="ARBA" id="ARBA00022692"/>
    </source>
</evidence>
<keyword evidence="2 5" id="KW-0812">Transmembrane</keyword>
<dbReference type="InParanoid" id="H2XZM8"/>
<evidence type="ECO:0000256" key="1">
    <source>
        <dbReference type="ARBA" id="ARBA00004141"/>
    </source>
</evidence>